<evidence type="ECO:0000256" key="1">
    <source>
        <dbReference type="SAM" id="MobiDB-lite"/>
    </source>
</evidence>
<evidence type="ECO:0000313" key="3">
    <source>
        <dbReference type="EMBL" id="MFB9074964.1"/>
    </source>
</evidence>
<dbReference type="EMBL" id="JBHMFI010000004">
    <property type="protein sequence ID" value="MFB9074964.1"/>
    <property type="molecule type" value="Genomic_DNA"/>
</dbReference>
<sequence>MQDGLIVADDRGETAKAAGAGVGQASREGSRQVGGHGKHAAPAPVDGQPASGQDAETGAGTGEGQA</sequence>
<reference evidence="3 4" key="1">
    <citation type="submission" date="2024-09" db="EMBL/GenBank/DDBJ databases">
        <authorList>
            <person name="Sun Q."/>
            <person name="Mori K."/>
        </authorList>
    </citation>
    <scope>NUCLEOTIDE SEQUENCE [LARGE SCALE GENOMIC DNA]</scope>
    <source>
        <strain evidence="3 4">CCM 7609</strain>
    </source>
</reference>
<dbReference type="EMBL" id="JBHMFI010000003">
    <property type="protein sequence ID" value="MFB9074870.1"/>
    <property type="molecule type" value="Genomic_DNA"/>
</dbReference>
<feature type="region of interest" description="Disordered" evidence="1">
    <location>
        <begin position="1"/>
        <end position="66"/>
    </location>
</feature>
<dbReference type="Proteomes" id="UP001589575">
    <property type="component" value="Unassembled WGS sequence"/>
</dbReference>
<name>A0ABV5G7U7_9MICC</name>
<accession>A0ABV5G7U7</accession>
<proteinExistence type="predicted"/>
<evidence type="ECO:0000313" key="4">
    <source>
        <dbReference type="Proteomes" id="UP001589575"/>
    </source>
</evidence>
<protein>
    <submittedName>
        <fullName evidence="3">Uncharacterized protein</fullName>
    </submittedName>
</protein>
<keyword evidence="4" id="KW-1185">Reference proteome</keyword>
<organism evidence="3 4">
    <name type="scientific">Citricoccus parietis</name>
    <dbReference type="NCBI Taxonomy" id="592307"/>
    <lineage>
        <taxon>Bacteria</taxon>
        <taxon>Bacillati</taxon>
        <taxon>Actinomycetota</taxon>
        <taxon>Actinomycetes</taxon>
        <taxon>Micrococcales</taxon>
        <taxon>Micrococcaceae</taxon>
        <taxon>Citricoccus</taxon>
    </lineage>
</organism>
<comment type="caution">
    <text evidence="3">The sequence shown here is derived from an EMBL/GenBank/DDBJ whole genome shotgun (WGS) entry which is preliminary data.</text>
</comment>
<evidence type="ECO:0000313" key="2">
    <source>
        <dbReference type="EMBL" id="MFB9074870.1"/>
    </source>
</evidence>
<gene>
    <name evidence="2" type="ORF">ACFFX0_28265</name>
    <name evidence="3" type="ORF">ACFFX0_28765</name>
</gene>